<protein>
    <submittedName>
        <fullName evidence="2">Electron transfer flavoprotein alpha subunit</fullName>
    </submittedName>
</protein>
<dbReference type="InterPro" id="IPR029035">
    <property type="entry name" value="DHS-like_NAD/FAD-binding_dom"/>
</dbReference>
<proteinExistence type="predicted"/>
<accession>A0A853ARF3</accession>
<dbReference type="Gene3D" id="3.40.50.1220">
    <property type="entry name" value="TPP-binding domain"/>
    <property type="match status" value="1"/>
</dbReference>
<dbReference type="PANTHER" id="PTHR43153">
    <property type="entry name" value="ELECTRON TRANSFER FLAVOPROTEIN ALPHA"/>
    <property type="match status" value="1"/>
</dbReference>
<dbReference type="Proteomes" id="UP000587002">
    <property type="component" value="Unassembled WGS sequence"/>
</dbReference>
<dbReference type="InterPro" id="IPR014729">
    <property type="entry name" value="Rossmann-like_a/b/a_fold"/>
</dbReference>
<dbReference type="EMBL" id="JACCFJ010000001">
    <property type="protein sequence ID" value="NYI83940.1"/>
    <property type="molecule type" value="Genomic_DNA"/>
</dbReference>
<organism evidence="2 3">
    <name type="scientific">Saccharopolyspora hordei</name>
    <dbReference type="NCBI Taxonomy" id="1838"/>
    <lineage>
        <taxon>Bacteria</taxon>
        <taxon>Bacillati</taxon>
        <taxon>Actinomycetota</taxon>
        <taxon>Actinomycetes</taxon>
        <taxon>Pseudonocardiales</taxon>
        <taxon>Pseudonocardiaceae</taxon>
        <taxon>Saccharopolyspora</taxon>
    </lineage>
</organism>
<name>A0A853ARF3_9PSEU</name>
<keyword evidence="3" id="KW-1185">Reference proteome</keyword>
<comment type="caution">
    <text evidence="2">The sequence shown here is derived from an EMBL/GenBank/DDBJ whole genome shotgun (WGS) entry which is preliminary data.</text>
</comment>
<dbReference type="RefSeq" id="WP_179720764.1">
    <property type="nucleotide sequence ID" value="NZ_BAABFH010000001.1"/>
</dbReference>
<evidence type="ECO:0000313" key="2">
    <source>
        <dbReference type="EMBL" id="NYI83940.1"/>
    </source>
</evidence>
<dbReference type="InterPro" id="IPR001308">
    <property type="entry name" value="ETF_a/FixB"/>
</dbReference>
<dbReference type="InterPro" id="IPR014731">
    <property type="entry name" value="ETF_asu_C"/>
</dbReference>
<dbReference type="AlphaFoldDB" id="A0A853ARF3"/>
<feature type="domain" description="Electron transfer flavoprotein alpha subunit C-terminal" evidence="1">
    <location>
        <begin position="182"/>
        <end position="266"/>
    </location>
</feature>
<dbReference type="Gene3D" id="3.40.50.620">
    <property type="entry name" value="HUPs"/>
    <property type="match status" value="1"/>
</dbReference>
<dbReference type="GO" id="GO:0033539">
    <property type="term" value="P:fatty acid beta-oxidation using acyl-CoA dehydrogenase"/>
    <property type="evidence" value="ECO:0007669"/>
    <property type="project" value="TreeGrafter"/>
</dbReference>
<evidence type="ECO:0000259" key="1">
    <source>
        <dbReference type="Pfam" id="PF00766"/>
    </source>
</evidence>
<evidence type="ECO:0000313" key="3">
    <source>
        <dbReference type="Proteomes" id="UP000587002"/>
    </source>
</evidence>
<dbReference type="NCBIfam" id="NF038209">
    <property type="entry name" value="mft_etfA"/>
    <property type="match status" value="1"/>
</dbReference>
<dbReference type="Pfam" id="PF00766">
    <property type="entry name" value="ETF_alpha"/>
    <property type="match status" value="1"/>
</dbReference>
<dbReference type="PANTHER" id="PTHR43153:SF1">
    <property type="entry name" value="ELECTRON TRANSFER FLAVOPROTEIN SUBUNIT ALPHA, MITOCHONDRIAL"/>
    <property type="match status" value="1"/>
</dbReference>
<reference evidence="2 3" key="1">
    <citation type="submission" date="2020-07" db="EMBL/GenBank/DDBJ databases">
        <title>Sequencing the genomes of 1000 actinobacteria strains.</title>
        <authorList>
            <person name="Klenk H.-P."/>
        </authorList>
    </citation>
    <scope>NUCLEOTIDE SEQUENCE [LARGE SCALE GENOMIC DNA]</scope>
    <source>
        <strain evidence="2 3">DSM 44065</strain>
    </source>
</reference>
<dbReference type="SUPFAM" id="SSF52402">
    <property type="entry name" value="Adenine nucleotide alpha hydrolases-like"/>
    <property type="match status" value="1"/>
</dbReference>
<dbReference type="GO" id="GO:0009055">
    <property type="term" value="F:electron transfer activity"/>
    <property type="evidence" value="ECO:0007669"/>
    <property type="project" value="InterPro"/>
</dbReference>
<sequence length="313" mass="31902">MSELPDVLAVVVVRDGALPSGADEAAAECGGAVLLAGTGTRSAARALTAARTVWTSEVPRVALGALAAALAPVLRDVGVVLLPASPDGRDLAPRLAFCADRPLFAGATRCTPTHVELSRVDDRLAVEVRIDGPAVVTLEPGARGVPAPVPPPEPRDLPVELPEDVLDAETVAVLDPDPETVELTEASRILGAGAGLVRPGEDGTAVMRTLTEVAAALGASAGATRVVTDAGWADHDRQIGTTGVLVDPDLYVAFGVSGAPQHVGGLGRPQHVVSVNTDPSCPMTAMADLGIVADAPEVLRELARRLDGAADER</sequence>
<dbReference type="GO" id="GO:0050660">
    <property type="term" value="F:flavin adenine dinucleotide binding"/>
    <property type="evidence" value="ECO:0007669"/>
    <property type="project" value="InterPro"/>
</dbReference>
<dbReference type="SUPFAM" id="SSF52467">
    <property type="entry name" value="DHS-like NAD/FAD-binding domain"/>
    <property type="match status" value="1"/>
</dbReference>
<gene>
    <name evidence="2" type="ORF">HNR68_002570</name>
</gene>